<protein>
    <submittedName>
        <fullName evidence="2">Uncharacterized protein</fullName>
    </submittedName>
</protein>
<feature type="transmembrane region" description="Helical" evidence="1">
    <location>
        <begin position="117"/>
        <end position="134"/>
    </location>
</feature>
<comment type="caution">
    <text evidence="2">The sequence shown here is derived from an EMBL/GenBank/DDBJ whole genome shotgun (WGS) entry which is preliminary data.</text>
</comment>
<keyword evidence="1" id="KW-1133">Transmembrane helix</keyword>
<accession>A0ABU4DU17</accession>
<gene>
    <name evidence="2" type="ORF">ORD21_14815</name>
</gene>
<evidence type="ECO:0000313" key="3">
    <source>
        <dbReference type="Proteomes" id="UP001276150"/>
    </source>
</evidence>
<keyword evidence="1" id="KW-0812">Transmembrane</keyword>
<dbReference type="Proteomes" id="UP001276150">
    <property type="component" value="Unassembled WGS sequence"/>
</dbReference>
<feature type="transmembrane region" description="Helical" evidence="1">
    <location>
        <begin position="43"/>
        <end position="64"/>
    </location>
</feature>
<reference evidence="2 3" key="1">
    <citation type="submission" date="2022-11" db="EMBL/GenBank/DDBJ databases">
        <title>Deinococcus ZS9-10, Low Temperature and Draught-tolerating, UV-resistant Bacteria from Continental Antarctica.</title>
        <authorList>
            <person name="Cheng L."/>
        </authorList>
    </citation>
    <scope>NUCLEOTIDE SEQUENCE [LARGE SCALE GENOMIC DNA]</scope>
    <source>
        <strain evidence="2 3">ZS9-10</strain>
    </source>
</reference>
<name>A0ABU4DU17_9DEIO</name>
<keyword evidence="3" id="KW-1185">Reference proteome</keyword>
<sequence length="150" mass="16056">MPVLGDPPNYSTPRTLGLALVSILGALAHFTLGALDYEAVSRYLGLAVMLMAGLLLVYGILTLIRYAEAITSMHDPYARTPMYNTPHESLSSSVGMGLNGLAAVSALAWAVGGELPLWHLAAAALNLYSAYLAWRTRPMHEADGNPTEDR</sequence>
<organism evidence="2 3">
    <name type="scientific">Deinococcus arenicola</name>
    <dbReference type="NCBI Taxonomy" id="2994950"/>
    <lineage>
        <taxon>Bacteria</taxon>
        <taxon>Thermotogati</taxon>
        <taxon>Deinococcota</taxon>
        <taxon>Deinococci</taxon>
        <taxon>Deinococcales</taxon>
        <taxon>Deinococcaceae</taxon>
        <taxon>Deinococcus</taxon>
    </lineage>
</organism>
<evidence type="ECO:0000256" key="1">
    <source>
        <dbReference type="SAM" id="Phobius"/>
    </source>
</evidence>
<dbReference type="EMBL" id="JAPMIV010000038">
    <property type="protein sequence ID" value="MDV6375868.1"/>
    <property type="molecule type" value="Genomic_DNA"/>
</dbReference>
<dbReference type="RefSeq" id="WP_317641218.1">
    <property type="nucleotide sequence ID" value="NZ_JAPMIV010000038.1"/>
</dbReference>
<proteinExistence type="predicted"/>
<evidence type="ECO:0000313" key="2">
    <source>
        <dbReference type="EMBL" id="MDV6375868.1"/>
    </source>
</evidence>
<feature type="transmembrane region" description="Helical" evidence="1">
    <location>
        <begin position="16"/>
        <end position="37"/>
    </location>
</feature>
<keyword evidence="1" id="KW-0472">Membrane</keyword>